<keyword evidence="7" id="KW-1185">Reference proteome</keyword>
<accession>A0A7X3LYD5</accession>
<dbReference type="EMBL" id="WUMV01000010">
    <property type="protein sequence ID" value="MXN67375.1"/>
    <property type="molecule type" value="Genomic_DNA"/>
</dbReference>
<evidence type="ECO:0000313" key="6">
    <source>
        <dbReference type="EMBL" id="MXN67375.1"/>
    </source>
</evidence>
<evidence type="ECO:0000256" key="1">
    <source>
        <dbReference type="ARBA" id="ARBA00022485"/>
    </source>
</evidence>
<dbReference type="RefSeq" id="WP_160777617.1">
    <property type="nucleotide sequence ID" value="NZ_WUMV01000010.1"/>
</dbReference>
<protein>
    <submittedName>
        <fullName evidence="6">4Fe-4S dicluster domain-containing protein</fullName>
    </submittedName>
</protein>
<keyword evidence="4" id="KW-0411">Iron-sulfur</keyword>
<dbReference type="Pfam" id="PF13187">
    <property type="entry name" value="Fer4_9"/>
    <property type="match status" value="1"/>
</dbReference>
<name>A0A7X3LYD5_9HYPH</name>
<evidence type="ECO:0000259" key="5">
    <source>
        <dbReference type="PROSITE" id="PS51379"/>
    </source>
</evidence>
<dbReference type="Pfam" id="PF12838">
    <property type="entry name" value="Fer4_7"/>
    <property type="match status" value="1"/>
</dbReference>
<dbReference type="PANTHER" id="PTHR43687">
    <property type="entry name" value="ADENYLYLSULFATE REDUCTASE, BETA SUBUNIT"/>
    <property type="match status" value="1"/>
</dbReference>
<comment type="caution">
    <text evidence="6">The sequence shown here is derived from an EMBL/GenBank/DDBJ whole genome shotgun (WGS) entry which is preliminary data.</text>
</comment>
<dbReference type="Gene3D" id="3.30.70.20">
    <property type="match status" value="2"/>
</dbReference>
<evidence type="ECO:0000313" key="7">
    <source>
        <dbReference type="Proteomes" id="UP000433101"/>
    </source>
</evidence>
<reference evidence="6 7" key="1">
    <citation type="submission" date="2019-12" db="EMBL/GenBank/DDBJ databases">
        <authorList>
            <person name="Li M."/>
        </authorList>
    </citation>
    <scope>NUCLEOTIDE SEQUENCE [LARGE SCALE GENOMIC DNA]</scope>
    <source>
        <strain evidence="6 7">GBMRC 2046</strain>
    </source>
</reference>
<feature type="domain" description="4Fe-4S ferredoxin-type" evidence="5">
    <location>
        <begin position="512"/>
        <end position="541"/>
    </location>
</feature>
<dbReference type="Proteomes" id="UP000433101">
    <property type="component" value="Unassembled WGS sequence"/>
</dbReference>
<dbReference type="GO" id="GO:0046872">
    <property type="term" value="F:metal ion binding"/>
    <property type="evidence" value="ECO:0007669"/>
    <property type="project" value="UniProtKB-KW"/>
</dbReference>
<evidence type="ECO:0000256" key="4">
    <source>
        <dbReference type="ARBA" id="ARBA00023014"/>
    </source>
</evidence>
<keyword evidence="2" id="KW-0479">Metal-binding</keyword>
<dbReference type="InterPro" id="IPR017900">
    <property type="entry name" value="4Fe4S_Fe_S_CS"/>
</dbReference>
<keyword evidence="1" id="KW-0004">4Fe-4S</keyword>
<sequence>MPVSSRRVLLCNCEKTMALNPDRLPLQEGTPLYSHLCRAQAEAFEKALETGEPLLVGCTQEAPLFSEIAEEQAPGADVAFVNIRERAGWCARDADPHAKIAALLAEAALEPQAAPLRAVESDGLCLVYGSGQAALDAARTLEGRLSVTLLLKDGDDVLLPSVLDFPIYSGILRTVSGSFGGFEVTVDGYAQLVPSSRGGPQFGLPRDGAKATCSLILDLSGDTPPVTAPEKRDGYQRVDPRDPAAVARALFDLADMVGTFEKPVYVGYDADICAHGRAGKTGCTNCLDACPAGAISDEGETISIDPGICGGCGSCAAHCPTGAVSYQYPFRRDQIRRVQTLVAAYRDAGGKKPALFAHEDPHGTEIIAAIARFGEGLPQNAIPFAVHSVAAYGHDALLSAVLAGASRMVLLCPPQKAGELDALRAEIAIAEALLAGMGFATDNLFEVLVESDPDRVNEALAKEAGAPVIAAPHSFDAVGGKRDVARSAISGLIERSEQAPEIIPLPGDAPYGRIRIDTQGCTLCLACVGACPANALSDNPDRPQVSFTEAACVQCGLCAATCPENVITLEARYNAGDGAVRPAVLHEEEPATCTRCGKPFGTKSAINRISERLSGKHWMFQRPEQIALIGMCNDCRVSAQWEMEDTPLKAGGRNRITTTQDYVDAEKKGLSLDDFLKEN</sequence>
<feature type="domain" description="4Fe-4S ferredoxin-type" evidence="5">
    <location>
        <begin position="543"/>
        <end position="572"/>
    </location>
</feature>
<gene>
    <name evidence="6" type="ORF">GR183_20910</name>
</gene>
<feature type="domain" description="4Fe-4S ferredoxin-type" evidence="5">
    <location>
        <begin position="300"/>
        <end position="329"/>
    </location>
</feature>
<dbReference type="PROSITE" id="PS51379">
    <property type="entry name" value="4FE4S_FER_2"/>
    <property type="match status" value="3"/>
</dbReference>
<evidence type="ECO:0000256" key="3">
    <source>
        <dbReference type="ARBA" id="ARBA00023004"/>
    </source>
</evidence>
<dbReference type="SUPFAM" id="SSF54862">
    <property type="entry name" value="4Fe-4S ferredoxins"/>
    <property type="match status" value="2"/>
</dbReference>
<keyword evidence="3" id="KW-0408">Iron</keyword>
<dbReference type="GO" id="GO:0051539">
    <property type="term" value="F:4 iron, 4 sulfur cluster binding"/>
    <property type="evidence" value="ECO:0007669"/>
    <property type="project" value="UniProtKB-KW"/>
</dbReference>
<proteinExistence type="predicted"/>
<organism evidence="6 7">
    <name type="scientific">Stappia sediminis</name>
    <dbReference type="NCBI Taxonomy" id="2692190"/>
    <lineage>
        <taxon>Bacteria</taxon>
        <taxon>Pseudomonadati</taxon>
        <taxon>Pseudomonadota</taxon>
        <taxon>Alphaproteobacteria</taxon>
        <taxon>Hyphomicrobiales</taxon>
        <taxon>Stappiaceae</taxon>
        <taxon>Stappia</taxon>
    </lineage>
</organism>
<evidence type="ECO:0000256" key="2">
    <source>
        <dbReference type="ARBA" id="ARBA00022723"/>
    </source>
</evidence>
<dbReference type="InterPro" id="IPR050572">
    <property type="entry name" value="Fe-S_Ferredoxin"/>
</dbReference>
<dbReference type="PANTHER" id="PTHR43687:SF4">
    <property type="entry name" value="BLR5484 PROTEIN"/>
    <property type="match status" value="1"/>
</dbReference>
<dbReference type="AlphaFoldDB" id="A0A7X3LYD5"/>
<dbReference type="PROSITE" id="PS00198">
    <property type="entry name" value="4FE4S_FER_1"/>
    <property type="match status" value="2"/>
</dbReference>
<dbReference type="InterPro" id="IPR017896">
    <property type="entry name" value="4Fe4S_Fe-S-bd"/>
</dbReference>